<organism evidence="1 2">
    <name type="scientific">Cetraspora pellucida</name>
    <dbReference type="NCBI Taxonomy" id="1433469"/>
    <lineage>
        <taxon>Eukaryota</taxon>
        <taxon>Fungi</taxon>
        <taxon>Fungi incertae sedis</taxon>
        <taxon>Mucoromycota</taxon>
        <taxon>Glomeromycotina</taxon>
        <taxon>Glomeromycetes</taxon>
        <taxon>Diversisporales</taxon>
        <taxon>Gigasporaceae</taxon>
        <taxon>Cetraspora</taxon>
    </lineage>
</organism>
<protein>
    <submittedName>
        <fullName evidence="1">2981_t:CDS:1</fullName>
    </submittedName>
</protein>
<comment type="caution">
    <text evidence="1">The sequence shown here is derived from an EMBL/GenBank/DDBJ whole genome shotgun (WGS) entry which is preliminary data.</text>
</comment>
<dbReference type="Proteomes" id="UP000789366">
    <property type="component" value="Unassembled WGS sequence"/>
</dbReference>
<proteinExistence type="predicted"/>
<dbReference type="EMBL" id="CAJVPW010007979">
    <property type="protein sequence ID" value="CAG8588011.1"/>
    <property type="molecule type" value="Genomic_DNA"/>
</dbReference>
<accession>A0ACA9MIE5</accession>
<evidence type="ECO:0000313" key="2">
    <source>
        <dbReference type="Proteomes" id="UP000789366"/>
    </source>
</evidence>
<sequence>MHGTTKKRKHKTTNSTAIQDSQDEAPVGTVFQLDLSNRSSWVWEFFCLEIRKEDDGWWGRYGICKIEILVGVECGRTYRTESSTGNLIGHLLADHEVTKDNSHPKEHPLFRRFINKLDPAFTISDVKLVKQIIHHTYNYCVSLLRDHLKENAIKVSLTIDLWTAKNWQGFFGVTCSYIDQQFHLNEVTLTIQHVQYPHTVNNIYETVENIIRYWNLMGKVHSITTDNALKYKKVCSKDEWSFMTRM</sequence>
<reference evidence="1" key="1">
    <citation type="submission" date="2021-06" db="EMBL/GenBank/DDBJ databases">
        <authorList>
            <person name="Kallberg Y."/>
            <person name="Tangrot J."/>
            <person name="Rosling A."/>
        </authorList>
    </citation>
    <scope>NUCLEOTIDE SEQUENCE</scope>
    <source>
        <strain evidence="1">28 12/20/2015</strain>
    </source>
</reference>
<keyword evidence="2" id="KW-1185">Reference proteome</keyword>
<gene>
    <name evidence="1" type="ORF">SPELUC_LOCUS6636</name>
</gene>
<name>A0ACA9MIE5_9GLOM</name>
<evidence type="ECO:0000313" key="1">
    <source>
        <dbReference type="EMBL" id="CAG8588011.1"/>
    </source>
</evidence>